<keyword evidence="5" id="KW-1185">Reference proteome</keyword>
<evidence type="ECO:0000313" key="3">
    <source>
        <dbReference type="EMBL" id="POO51574.1"/>
    </source>
</evidence>
<dbReference type="InterPro" id="IPR035093">
    <property type="entry name" value="RelE/ParE_toxin_dom_sf"/>
</dbReference>
<dbReference type="Proteomes" id="UP001277561">
    <property type="component" value="Unassembled WGS sequence"/>
</dbReference>
<evidence type="ECO:0000256" key="1">
    <source>
        <dbReference type="ARBA" id="ARBA00022649"/>
    </source>
</evidence>
<accession>A0AAE5RYH6</accession>
<proteinExistence type="predicted"/>
<organism evidence="3 4">
    <name type="scientific">Agrobacterium rosae</name>
    <dbReference type="NCBI Taxonomy" id="1972867"/>
    <lineage>
        <taxon>Bacteria</taxon>
        <taxon>Pseudomonadati</taxon>
        <taxon>Pseudomonadota</taxon>
        <taxon>Alphaproteobacteria</taxon>
        <taxon>Hyphomicrobiales</taxon>
        <taxon>Rhizobiaceae</taxon>
        <taxon>Rhizobium/Agrobacterium group</taxon>
        <taxon>Agrobacterium</taxon>
    </lineage>
</organism>
<dbReference type="Proteomes" id="UP000237447">
    <property type="component" value="Unassembled WGS sequence"/>
</dbReference>
<dbReference type="Gene3D" id="3.30.2310.20">
    <property type="entry name" value="RelE-like"/>
    <property type="match status" value="1"/>
</dbReference>
<gene>
    <name evidence="3" type="ORF">CPJ18_13895</name>
    <name evidence="2" type="ORF">RMS29_12030</name>
</gene>
<dbReference type="EMBL" id="JAVRAD010000004">
    <property type="protein sequence ID" value="MDX8329959.1"/>
    <property type="molecule type" value="Genomic_DNA"/>
</dbReference>
<reference evidence="3 4" key="1">
    <citation type="journal article" date="2018" name="Syst. Appl. Microbiol.">
        <title>Agrobacterium rosae sp. nov., isolated from galls on different agricultural crops.</title>
        <authorList>
            <person name="Kuzmanovic N."/>
            <person name="Pulawska J."/>
            <person name="Smalla K."/>
            <person name="Nesme X."/>
        </authorList>
    </citation>
    <scope>NUCLEOTIDE SEQUENCE [LARGE SCALE GENOMIC DNA]</scope>
    <source>
        <strain evidence="3 4">NCPPB 1650</strain>
    </source>
</reference>
<evidence type="ECO:0000313" key="5">
    <source>
        <dbReference type="Proteomes" id="UP001277561"/>
    </source>
</evidence>
<dbReference type="AlphaFoldDB" id="A0AAE5RYH6"/>
<dbReference type="InterPro" id="IPR007712">
    <property type="entry name" value="RelE/ParE_toxin"/>
</dbReference>
<sequence length="85" mass="9967">MFLWIAADDTMTASAFIRDLTRKIEWIAASGFPGLPRDELSQGLKALPYRQRCIYFRIEADTVRILRVMHGRRHLSPKDFKQEEN</sequence>
<dbReference type="GeneID" id="86880408"/>
<name>A0AAE5RYH6_9HYPH</name>
<dbReference type="RefSeq" id="WP_103658981.1">
    <property type="nucleotide sequence ID" value="NZ_CP192764.1"/>
</dbReference>
<dbReference type="EMBL" id="NXEJ01000006">
    <property type="protein sequence ID" value="POO51574.1"/>
    <property type="molecule type" value="Genomic_DNA"/>
</dbReference>
<protein>
    <submittedName>
        <fullName evidence="2">Type II toxin-antitoxin system RelE/ParE family toxin</fullName>
    </submittedName>
</protein>
<reference evidence="2 5" key="2">
    <citation type="journal article" date="2023" name="Phytobiomes J">
        <title>Deciphering the key players within the bacterial microbiota associated with aerial crown gall tumors on rhododendron: Insights into the gallobiome.</title>
        <authorList>
            <person name="Kuzmanovic N."/>
            <person name="Nesme J."/>
            <person name="Wolf J."/>
            <person name="Neumann-Schaal M."/>
            <person name="Petersen J."/>
            <person name="Fernandez-Gnecco G."/>
            <person name="Sproeer C."/>
            <person name="Bunk B."/>
            <person name="Overmann J."/>
            <person name="Sorensen S.J."/>
            <person name="Idczak E."/>
            <person name="Smalla K."/>
        </authorList>
    </citation>
    <scope>NUCLEOTIDE SEQUENCE [LARGE SCALE GENOMIC DNA]</scope>
    <source>
        <strain evidence="2">Rho-14.1</strain>
        <strain evidence="5">rho-14.1</strain>
    </source>
</reference>
<comment type="caution">
    <text evidence="3">The sequence shown here is derived from an EMBL/GenBank/DDBJ whole genome shotgun (WGS) entry which is preliminary data.</text>
</comment>
<evidence type="ECO:0000313" key="4">
    <source>
        <dbReference type="Proteomes" id="UP000237447"/>
    </source>
</evidence>
<keyword evidence="1" id="KW-1277">Toxin-antitoxin system</keyword>
<evidence type="ECO:0000313" key="2">
    <source>
        <dbReference type="EMBL" id="MDX8329959.1"/>
    </source>
</evidence>
<dbReference type="Pfam" id="PF05016">
    <property type="entry name" value="ParE_toxin"/>
    <property type="match status" value="1"/>
</dbReference>